<keyword evidence="2" id="KW-1185">Reference proteome</keyword>
<protein>
    <submittedName>
        <fullName evidence="1">Uncharacterized protein</fullName>
    </submittedName>
</protein>
<reference evidence="2" key="1">
    <citation type="journal article" date="2019" name="Int. J. Syst. Evol. Microbiol.">
        <title>The Global Catalogue of Microorganisms (GCM) 10K type strain sequencing project: providing services to taxonomists for standard genome sequencing and annotation.</title>
        <authorList>
            <consortium name="The Broad Institute Genomics Platform"/>
            <consortium name="The Broad Institute Genome Sequencing Center for Infectious Disease"/>
            <person name="Wu L."/>
            <person name="Ma J."/>
        </authorList>
    </citation>
    <scope>NUCLEOTIDE SEQUENCE [LARGE SCALE GENOMIC DNA]</scope>
    <source>
        <strain evidence="2">CGMCC 1.12778</strain>
    </source>
</reference>
<comment type="caution">
    <text evidence="1">The sequence shown here is derived from an EMBL/GenBank/DDBJ whole genome shotgun (WGS) entry which is preliminary data.</text>
</comment>
<evidence type="ECO:0000313" key="2">
    <source>
        <dbReference type="Proteomes" id="UP000643279"/>
    </source>
</evidence>
<organism evidence="1 2">
    <name type="scientific">Arthrobacter liuii</name>
    <dbReference type="NCBI Taxonomy" id="1476996"/>
    <lineage>
        <taxon>Bacteria</taxon>
        <taxon>Bacillati</taxon>
        <taxon>Actinomycetota</taxon>
        <taxon>Actinomycetes</taxon>
        <taxon>Micrococcales</taxon>
        <taxon>Micrococcaceae</taxon>
        <taxon>Arthrobacter</taxon>
    </lineage>
</organism>
<dbReference type="EMBL" id="BMFW01000009">
    <property type="protein sequence ID" value="GGH96307.1"/>
    <property type="molecule type" value="Genomic_DNA"/>
</dbReference>
<gene>
    <name evidence="1" type="ORF">GCM10007170_23850</name>
</gene>
<sequence length="120" mass="13211">MHPPEPVYPCYLPVLGEFNRMTPHEGPSDTLPEHAARLESGFRAVAARFAEALRIAMGTHGRDIPLLIPVPPAIMGTCTDWGNLKVVSCVAWLNGTDPAAQRCSREWARWGRPFSGCRDS</sequence>
<proteinExistence type="predicted"/>
<accession>A0ABQ2AUU8</accession>
<name>A0ABQ2AUU8_9MICC</name>
<evidence type="ECO:0000313" key="1">
    <source>
        <dbReference type="EMBL" id="GGH96307.1"/>
    </source>
</evidence>
<dbReference type="Proteomes" id="UP000643279">
    <property type="component" value="Unassembled WGS sequence"/>
</dbReference>